<gene>
    <name evidence="2" type="ORF">A2W05_04975</name>
</gene>
<dbReference type="EMBL" id="MGDE01000240">
    <property type="protein sequence ID" value="OGL43124.1"/>
    <property type="molecule type" value="Genomic_DNA"/>
</dbReference>
<proteinExistence type="predicted"/>
<evidence type="ECO:0000259" key="1">
    <source>
        <dbReference type="Pfam" id="PF04230"/>
    </source>
</evidence>
<name>A0A1F7RQ71_9BACT</name>
<evidence type="ECO:0000313" key="2">
    <source>
        <dbReference type="EMBL" id="OGL43124.1"/>
    </source>
</evidence>
<organism evidence="2 3">
    <name type="scientific">Candidatus Schekmanbacteria bacterium RBG_16_38_10</name>
    <dbReference type="NCBI Taxonomy" id="1817879"/>
    <lineage>
        <taxon>Bacteria</taxon>
        <taxon>Candidatus Schekmaniibacteriota</taxon>
    </lineage>
</organism>
<dbReference type="Pfam" id="PF04230">
    <property type="entry name" value="PS_pyruv_trans"/>
    <property type="match status" value="1"/>
</dbReference>
<accession>A0A1F7RQ71</accession>
<dbReference type="AlphaFoldDB" id="A0A1F7RQ71"/>
<dbReference type="InterPro" id="IPR007345">
    <property type="entry name" value="Polysacch_pyruvyl_Trfase"/>
</dbReference>
<dbReference type="Proteomes" id="UP000178797">
    <property type="component" value="Unassembled WGS sequence"/>
</dbReference>
<comment type="caution">
    <text evidence="2">The sequence shown here is derived from an EMBL/GenBank/DDBJ whole genome shotgun (WGS) entry which is preliminary data.</text>
</comment>
<reference evidence="2 3" key="1">
    <citation type="journal article" date="2016" name="Nat. Commun.">
        <title>Thousands of microbial genomes shed light on interconnected biogeochemical processes in an aquifer system.</title>
        <authorList>
            <person name="Anantharaman K."/>
            <person name="Brown C.T."/>
            <person name="Hug L.A."/>
            <person name="Sharon I."/>
            <person name="Castelle C.J."/>
            <person name="Probst A.J."/>
            <person name="Thomas B.C."/>
            <person name="Singh A."/>
            <person name="Wilkins M.J."/>
            <person name="Karaoz U."/>
            <person name="Brodie E.L."/>
            <person name="Williams K.H."/>
            <person name="Hubbard S.S."/>
            <person name="Banfield J.F."/>
        </authorList>
    </citation>
    <scope>NUCLEOTIDE SEQUENCE [LARGE SCALE GENOMIC DNA]</scope>
</reference>
<sequence>MKNKVGVLYDIVSGNTGDVAAGLSVKRILRKLKVDFYELIPGNFNPNDYDTVIIGGGYLLRPSPDFYYDKFKISGKHILNTIGVVGRPQNLHYLNYYKYVTVRSSGDRNKILYLRKDIDVVPCTSMLLEDIYDIPVKPTKPSLGIHLLPNLFDKGEESLFIKWLSTLPFTIYFLPITHHNLDFIYLEKLSQMVKNSVLLPIMTPSEILTFIGKLDYFISCSLHGAIFSYIHNVPFILYEEEKMRFFLEDRGLDKYLFANFQQMLSVFEYILNKPPDYSYKLEKDKKILTEHINRLKDILPISTNISFSGEEELKKDTFNDVIMQKNYQIHYQQMQMANLSAQTCIGNNTENLLQDVIHTIKKVIRILRVRGWSVLLWKIRKKMVQ</sequence>
<evidence type="ECO:0000313" key="3">
    <source>
        <dbReference type="Proteomes" id="UP000178797"/>
    </source>
</evidence>
<feature type="domain" description="Polysaccharide pyruvyl transferase" evidence="1">
    <location>
        <begin position="15"/>
        <end position="237"/>
    </location>
</feature>
<protein>
    <recommendedName>
        <fullName evidence="1">Polysaccharide pyruvyl transferase domain-containing protein</fullName>
    </recommendedName>
</protein>